<dbReference type="Proteomes" id="UP000306585">
    <property type="component" value="Unassembled WGS sequence"/>
</dbReference>
<dbReference type="AlphaFoldDB" id="A0A5R9GWJ7"/>
<reference evidence="1 2" key="1">
    <citation type="journal article" date="2019" name="Appl. Environ. Microbiol.">
        <title>Environmental Evidence and Genomic Insight of Iron-oxidizing Bacteria Preference Towards More Corrosion Resistant Stainless Steel at Higher Salinities.</title>
        <authorList>
            <person name="Garrison C.E."/>
            <person name="Price K.A."/>
            <person name="Field E.K."/>
        </authorList>
    </citation>
    <scope>NUCLEOTIDE SEQUENCE [LARGE SCALE GENOMIC DNA]</scope>
    <source>
        <strain evidence="1 2">P3</strain>
    </source>
</reference>
<dbReference type="EMBL" id="VBRY01000001">
    <property type="protein sequence ID" value="TLS69245.1"/>
    <property type="molecule type" value="Genomic_DNA"/>
</dbReference>
<comment type="caution">
    <text evidence="1">The sequence shown here is derived from an EMBL/GenBank/DDBJ whole genome shotgun (WGS) entry which is preliminary data.</text>
</comment>
<evidence type="ECO:0000313" key="1">
    <source>
        <dbReference type="EMBL" id="TLS69245.1"/>
    </source>
</evidence>
<dbReference type="RefSeq" id="WP_138238058.1">
    <property type="nucleotide sequence ID" value="NZ_VBRY01000001.1"/>
</dbReference>
<protein>
    <recommendedName>
        <fullName evidence="3">Single-stranded DNA-binding protein</fullName>
    </recommendedName>
</protein>
<evidence type="ECO:0000313" key="2">
    <source>
        <dbReference type="Proteomes" id="UP000306585"/>
    </source>
</evidence>
<gene>
    <name evidence="1" type="ORF">FEF65_01825</name>
</gene>
<dbReference type="OrthoDB" id="5294819at2"/>
<sequence>MMEPKQPPDFNRARVSGRLQQLRKRWTPDGSLALIAELVTERPRLGPVRAGVQDEQPLPLRASGDIVNHIASLEGQQVVIEGCLRRRFYSRDGQPCWGQMEIWVDLCRAVESAGESHRTRD</sequence>
<accession>A0A5R9GWJ7</accession>
<organism evidence="1 2">
    <name type="scientific">Mariprofundus erugo</name>
    <dbReference type="NCBI Taxonomy" id="2528639"/>
    <lineage>
        <taxon>Bacteria</taxon>
        <taxon>Pseudomonadati</taxon>
        <taxon>Pseudomonadota</taxon>
        <taxon>Candidatius Mariprofundia</taxon>
        <taxon>Mariprofundales</taxon>
        <taxon>Mariprofundaceae</taxon>
        <taxon>Mariprofundus</taxon>
    </lineage>
</organism>
<keyword evidence="2" id="KW-1185">Reference proteome</keyword>
<proteinExistence type="predicted"/>
<name>A0A5R9GWJ7_9PROT</name>
<evidence type="ECO:0008006" key="3">
    <source>
        <dbReference type="Google" id="ProtNLM"/>
    </source>
</evidence>